<dbReference type="InterPro" id="IPR004701">
    <property type="entry name" value="PTS_EIIA_man-typ"/>
</dbReference>
<dbReference type="Gene3D" id="3.40.50.510">
    <property type="entry name" value="Phosphotransferase system, mannose-type IIA component"/>
    <property type="match status" value="1"/>
</dbReference>
<evidence type="ECO:0000256" key="1">
    <source>
        <dbReference type="ARBA" id="ARBA00004496"/>
    </source>
</evidence>
<organism evidence="9 10">
    <name type="scientific">Companilactobacillus bobalius DSM 19674</name>
    <dbReference type="NCBI Taxonomy" id="1423788"/>
    <lineage>
        <taxon>Bacteria</taxon>
        <taxon>Bacillati</taxon>
        <taxon>Bacillota</taxon>
        <taxon>Bacilli</taxon>
        <taxon>Lactobacillales</taxon>
        <taxon>Lactobacillaceae</taxon>
        <taxon>Companilactobacillus</taxon>
        <taxon>Companilactobacillus bobalius</taxon>
    </lineage>
</organism>
<dbReference type="Pfam" id="PF03610">
    <property type="entry name" value="EIIA-man"/>
    <property type="match status" value="1"/>
</dbReference>
<dbReference type="PROSITE" id="PS51096">
    <property type="entry name" value="PTS_EIIA_TYPE_4"/>
    <property type="match status" value="1"/>
</dbReference>
<keyword evidence="6" id="KW-0598">Phosphotransferase system</keyword>
<feature type="domain" description="PTS EIIA type-4" evidence="8">
    <location>
        <begin position="1"/>
        <end position="122"/>
    </location>
</feature>
<keyword evidence="3" id="KW-0963">Cytoplasm</keyword>
<evidence type="ECO:0000313" key="9">
    <source>
        <dbReference type="EMBL" id="KRK81409.1"/>
    </source>
</evidence>
<dbReference type="RefSeq" id="WP_056954703.1">
    <property type="nucleotide sequence ID" value="NZ_AZDY01000042.1"/>
</dbReference>
<dbReference type="GO" id="GO:0016301">
    <property type="term" value="F:kinase activity"/>
    <property type="evidence" value="ECO:0007669"/>
    <property type="project" value="UniProtKB-KW"/>
</dbReference>
<sequence length="141" mass="15759">MKKIVVASHGSMAEGMKNTIELFAGHNDNVSYISAYTKKNDDLNETIDKLFDTFADDDKVIIFTDLMGGSVNQRLTVKAQNNKNVFIIYGFNLPVVIEAILSKEDVNATYIKKLVEVGRNSLGTVELNNNDSKNDDEDFFN</sequence>
<proteinExistence type="predicted"/>
<keyword evidence="10" id="KW-1185">Reference proteome</keyword>
<evidence type="ECO:0000256" key="5">
    <source>
        <dbReference type="ARBA" id="ARBA00022679"/>
    </source>
</evidence>
<evidence type="ECO:0000256" key="6">
    <source>
        <dbReference type="ARBA" id="ARBA00022683"/>
    </source>
</evidence>
<dbReference type="AlphaFoldDB" id="A0A0R1KLB5"/>
<dbReference type="PATRIC" id="fig|1423788.3.peg.472"/>
<name>A0A0R1KLB5_9LACO</name>
<dbReference type="EMBL" id="AZDY01000042">
    <property type="protein sequence ID" value="KRK81409.1"/>
    <property type="molecule type" value="Genomic_DNA"/>
</dbReference>
<comment type="caution">
    <text evidence="9">The sequence shown here is derived from an EMBL/GenBank/DDBJ whole genome shotgun (WGS) entry which is preliminary data.</text>
</comment>
<keyword evidence="5" id="KW-0808">Transferase</keyword>
<dbReference type="SUPFAM" id="SSF53062">
    <property type="entry name" value="PTS system fructose IIA component-like"/>
    <property type="match status" value="1"/>
</dbReference>
<dbReference type="PANTHER" id="PTHR33799:SF1">
    <property type="entry name" value="PTS SYSTEM MANNOSE-SPECIFIC EIIAB COMPONENT-RELATED"/>
    <property type="match status" value="1"/>
</dbReference>
<evidence type="ECO:0000256" key="3">
    <source>
        <dbReference type="ARBA" id="ARBA00022490"/>
    </source>
</evidence>
<evidence type="ECO:0000259" key="8">
    <source>
        <dbReference type="PROSITE" id="PS51096"/>
    </source>
</evidence>
<keyword evidence="2" id="KW-0813">Transport</keyword>
<evidence type="ECO:0000256" key="7">
    <source>
        <dbReference type="ARBA" id="ARBA00022777"/>
    </source>
</evidence>
<keyword evidence="7" id="KW-0418">Kinase</keyword>
<accession>A0A0R1KLB5</accession>
<dbReference type="Proteomes" id="UP000051515">
    <property type="component" value="Unassembled WGS sequence"/>
</dbReference>
<protein>
    <submittedName>
        <fullName evidence="9">PTS system fructose IIA component</fullName>
    </submittedName>
</protein>
<dbReference type="GO" id="GO:0005737">
    <property type="term" value="C:cytoplasm"/>
    <property type="evidence" value="ECO:0007669"/>
    <property type="project" value="UniProtKB-SubCell"/>
</dbReference>
<comment type="subcellular location">
    <subcellularLocation>
        <location evidence="1">Cytoplasm</location>
    </subcellularLocation>
</comment>
<dbReference type="CDD" id="cd00006">
    <property type="entry name" value="PTS_IIA_man"/>
    <property type="match status" value="1"/>
</dbReference>
<dbReference type="PANTHER" id="PTHR33799">
    <property type="entry name" value="PTS PERMEASE-RELATED-RELATED"/>
    <property type="match status" value="1"/>
</dbReference>
<dbReference type="STRING" id="1423788.FC78_GL000459"/>
<evidence type="ECO:0000313" key="10">
    <source>
        <dbReference type="Proteomes" id="UP000051515"/>
    </source>
</evidence>
<reference evidence="9 10" key="1">
    <citation type="journal article" date="2015" name="Genome Announc.">
        <title>Expanding the biotechnology potential of lactobacilli through comparative genomics of 213 strains and associated genera.</title>
        <authorList>
            <person name="Sun Z."/>
            <person name="Harris H.M."/>
            <person name="McCann A."/>
            <person name="Guo C."/>
            <person name="Argimon S."/>
            <person name="Zhang W."/>
            <person name="Yang X."/>
            <person name="Jeffery I.B."/>
            <person name="Cooney J.C."/>
            <person name="Kagawa T.F."/>
            <person name="Liu W."/>
            <person name="Song Y."/>
            <person name="Salvetti E."/>
            <person name="Wrobel A."/>
            <person name="Rasinkangas P."/>
            <person name="Parkhill J."/>
            <person name="Rea M.C."/>
            <person name="O'Sullivan O."/>
            <person name="Ritari J."/>
            <person name="Douillard F.P."/>
            <person name="Paul Ross R."/>
            <person name="Yang R."/>
            <person name="Briner A.E."/>
            <person name="Felis G.E."/>
            <person name="de Vos W.M."/>
            <person name="Barrangou R."/>
            <person name="Klaenhammer T.R."/>
            <person name="Caufield P.W."/>
            <person name="Cui Y."/>
            <person name="Zhang H."/>
            <person name="O'Toole P.W."/>
        </authorList>
    </citation>
    <scope>NUCLEOTIDE SEQUENCE [LARGE SCALE GENOMIC DNA]</scope>
    <source>
        <strain evidence="9 10">DSM 19674</strain>
    </source>
</reference>
<dbReference type="InterPro" id="IPR036662">
    <property type="entry name" value="PTS_EIIA_man-typ_sf"/>
</dbReference>
<dbReference type="InterPro" id="IPR051471">
    <property type="entry name" value="Bacterial_PTS_sugar_comp"/>
</dbReference>
<dbReference type="GO" id="GO:0016020">
    <property type="term" value="C:membrane"/>
    <property type="evidence" value="ECO:0007669"/>
    <property type="project" value="InterPro"/>
</dbReference>
<evidence type="ECO:0000256" key="4">
    <source>
        <dbReference type="ARBA" id="ARBA00022597"/>
    </source>
</evidence>
<gene>
    <name evidence="9" type="ORF">FC78_GL000459</name>
</gene>
<keyword evidence="4" id="KW-0762">Sugar transport</keyword>
<dbReference type="InterPro" id="IPR033887">
    <property type="entry name" value="PTS_IIA_man"/>
</dbReference>
<evidence type="ECO:0000256" key="2">
    <source>
        <dbReference type="ARBA" id="ARBA00022448"/>
    </source>
</evidence>
<dbReference type="GO" id="GO:0009401">
    <property type="term" value="P:phosphoenolpyruvate-dependent sugar phosphotransferase system"/>
    <property type="evidence" value="ECO:0007669"/>
    <property type="project" value="UniProtKB-KW"/>
</dbReference>